<dbReference type="GO" id="GO:0012505">
    <property type="term" value="C:endomembrane system"/>
    <property type="evidence" value="ECO:0007669"/>
    <property type="project" value="UniProtKB-ARBA"/>
</dbReference>
<dbReference type="InterPro" id="IPR038261">
    <property type="entry name" value="GPP34-like_sf"/>
</dbReference>
<dbReference type="Proteomes" id="UP000540423">
    <property type="component" value="Unassembled WGS sequence"/>
</dbReference>
<comment type="caution">
    <text evidence="5">The sequence shown here is derived from an EMBL/GenBank/DDBJ whole genome shotgun (WGS) entry which is preliminary data.</text>
</comment>
<evidence type="ECO:0008006" key="7">
    <source>
        <dbReference type="Google" id="ProtNLM"/>
    </source>
</evidence>
<evidence type="ECO:0000256" key="1">
    <source>
        <dbReference type="ARBA" id="ARBA00004255"/>
    </source>
</evidence>
<gene>
    <name evidence="5" type="ORF">HNQ79_001293</name>
</gene>
<dbReference type="EMBL" id="JACHEM010000003">
    <property type="protein sequence ID" value="MBB6434842.1"/>
    <property type="molecule type" value="Genomic_DNA"/>
</dbReference>
<proteinExistence type="predicted"/>
<dbReference type="GO" id="GO:0070273">
    <property type="term" value="F:phosphatidylinositol-4-phosphate binding"/>
    <property type="evidence" value="ECO:0007669"/>
    <property type="project" value="InterPro"/>
</dbReference>
<dbReference type="RefSeq" id="WP_185027913.1">
    <property type="nucleotide sequence ID" value="NZ_BNBN01000004.1"/>
</dbReference>
<evidence type="ECO:0000313" key="5">
    <source>
        <dbReference type="EMBL" id="MBB6434842.1"/>
    </source>
</evidence>
<evidence type="ECO:0000256" key="4">
    <source>
        <dbReference type="ARBA" id="ARBA00023136"/>
    </source>
</evidence>
<keyword evidence="6" id="KW-1185">Reference proteome</keyword>
<name>A0A7X0HEJ3_9ACTN</name>
<keyword evidence="4" id="KW-0472">Membrane</keyword>
<evidence type="ECO:0000256" key="2">
    <source>
        <dbReference type="ARBA" id="ARBA00023034"/>
    </source>
</evidence>
<dbReference type="GO" id="GO:0005737">
    <property type="term" value="C:cytoplasm"/>
    <property type="evidence" value="ECO:0007669"/>
    <property type="project" value="UniProtKB-ARBA"/>
</dbReference>
<dbReference type="InterPro" id="IPR008628">
    <property type="entry name" value="GPP34-like"/>
</dbReference>
<evidence type="ECO:0000313" key="6">
    <source>
        <dbReference type="Proteomes" id="UP000540423"/>
    </source>
</evidence>
<dbReference type="Pfam" id="PF05719">
    <property type="entry name" value="GPP34"/>
    <property type="match status" value="1"/>
</dbReference>
<sequence>MPADPPHEPHLSLPEELLLLGLHPEKGGARVSLRYLEYGVAGAVLAVLEGAGCVERDHSRVRVRTPVPPAALTSGPAADPVAVQLLAGLPGPGKGRDSGIRTASFIRRTRREATGLYLDRLVERGVLRRESRRVLGLFPLIRHPAAGPDRSAPLHRRLTVAAKSGFPDPRDRLLAALLSATDLANRHFPGYAARPLRAAMRDLAKREWTAKAVRSAVDGDKAASHGGGG</sequence>
<accession>A0A7X0HEJ3</accession>
<dbReference type="AlphaFoldDB" id="A0A7X0HEJ3"/>
<protein>
    <recommendedName>
        <fullName evidence="7">GPP34 family phosphoprotein</fullName>
    </recommendedName>
</protein>
<organism evidence="5 6">
    <name type="scientific">Streptomyces candidus</name>
    <dbReference type="NCBI Taxonomy" id="67283"/>
    <lineage>
        <taxon>Bacteria</taxon>
        <taxon>Bacillati</taxon>
        <taxon>Actinomycetota</taxon>
        <taxon>Actinomycetes</taxon>
        <taxon>Kitasatosporales</taxon>
        <taxon>Streptomycetaceae</taxon>
        <taxon>Streptomyces</taxon>
    </lineage>
</organism>
<evidence type="ECO:0000256" key="3">
    <source>
        <dbReference type="ARBA" id="ARBA00023121"/>
    </source>
</evidence>
<keyword evidence="2" id="KW-0333">Golgi apparatus</keyword>
<comment type="subcellular location">
    <subcellularLocation>
        <location evidence="1">Golgi apparatus membrane</location>
        <topology evidence="1">Peripheral membrane protein</topology>
        <orientation evidence="1">Cytoplasmic side</orientation>
    </subcellularLocation>
</comment>
<keyword evidence="3" id="KW-0446">Lipid-binding</keyword>
<reference evidence="5 6" key="1">
    <citation type="submission" date="2020-08" db="EMBL/GenBank/DDBJ databases">
        <title>Genomic Encyclopedia of Type Strains, Phase IV (KMG-IV): sequencing the most valuable type-strain genomes for metagenomic binning, comparative biology and taxonomic classification.</title>
        <authorList>
            <person name="Goeker M."/>
        </authorList>
    </citation>
    <scope>NUCLEOTIDE SEQUENCE [LARGE SCALE GENOMIC DNA]</scope>
    <source>
        <strain evidence="5 6">DSM 40141</strain>
    </source>
</reference>
<dbReference type="Gene3D" id="1.10.3630.10">
    <property type="entry name" value="yeast vps74-n-term truncation variant domain like"/>
    <property type="match status" value="1"/>
</dbReference>